<dbReference type="KEGG" id="fer:FNB15_05945"/>
<dbReference type="RefSeq" id="WP_144067826.1">
    <property type="nucleotide sequence ID" value="NZ_CP041636.1"/>
</dbReference>
<protein>
    <submittedName>
        <fullName evidence="3">Proline hydroxylase</fullName>
    </submittedName>
</protein>
<proteinExistence type="inferred from homology"/>
<dbReference type="Gene3D" id="2.60.120.620">
    <property type="entry name" value="q2cbj1_9rhob like domain"/>
    <property type="match status" value="1"/>
</dbReference>
<dbReference type="AlphaFoldDB" id="A0A516GZC3"/>
<accession>A0A516GZC3</accession>
<keyword evidence="1" id="KW-0479">Metal-binding</keyword>
<keyword evidence="1" id="KW-0560">Oxidoreductase</keyword>
<evidence type="ECO:0000256" key="1">
    <source>
        <dbReference type="RuleBase" id="RU003682"/>
    </source>
</evidence>
<name>A0A516GZC3_9PROT</name>
<evidence type="ECO:0000259" key="2">
    <source>
        <dbReference type="PROSITE" id="PS51471"/>
    </source>
</evidence>
<reference evidence="3 4" key="1">
    <citation type="submission" date="2019-07" db="EMBL/GenBank/DDBJ databases">
        <title>Genome sequencing for Ferrovibrio sp. K5.</title>
        <authorList>
            <person name="Park S.-J."/>
        </authorList>
    </citation>
    <scope>NUCLEOTIDE SEQUENCE [LARGE SCALE GENOMIC DNA]</scope>
    <source>
        <strain evidence="3 4">K5</strain>
    </source>
</reference>
<comment type="similarity">
    <text evidence="1">Belongs to the iron/ascorbate-dependent oxidoreductase family.</text>
</comment>
<dbReference type="Proteomes" id="UP000317496">
    <property type="component" value="Chromosome"/>
</dbReference>
<evidence type="ECO:0000313" key="3">
    <source>
        <dbReference type="EMBL" id="QDO96845.1"/>
    </source>
</evidence>
<keyword evidence="4" id="KW-1185">Reference proteome</keyword>
<gene>
    <name evidence="3" type="ORF">FNB15_05945</name>
</gene>
<dbReference type="PROSITE" id="PS51471">
    <property type="entry name" value="FE2OG_OXY"/>
    <property type="match status" value="1"/>
</dbReference>
<feature type="domain" description="Fe2OG dioxygenase" evidence="2">
    <location>
        <begin position="118"/>
        <end position="230"/>
    </location>
</feature>
<sequence>MTSLASRLDALDWSALLQRLDQQGFATTGPLLSADECSALVALYDDPAPFRNRVVMARHGFGQGEYRYFKYPLPDAIQTLRERIYPRLAVLANRWQQAEKFPAAHQDYIAQCHAAGQSRPTPLLLRYGPGDYNRLHQDLYGEMVFPLQLTLLLSDPSDFSGGEFVLVENKPRSQSRAEVVRLQQGEAVIFAVNQRPVQGTRGSYRVAMRHGVSTLHSGSRHTLGVIFHDAG</sequence>
<dbReference type="OrthoDB" id="9781972at2"/>
<dbReference type="EMBL" id="CP041636">
    <property type="protein sequence ID" value="QDO96845.1"/>
    <property type="molecule type" value="Genomic_DNA"/>
</dbReference>
<organism evidence="3 4">
    <name type="scientific">Ferrovibrio terrae</name>
    <dbReference type="NCBI Taxonomy" id="2594003"/>
    <lineage>
        <taxon>Bacteria</taxon>
        <taxon>Pseudomonadati</taxon>
        <taxon>Pseudomonadota</taxon>
        <taxon>Alphaproteobacteria</taxon>
        <taxon>Rhodospirillales</taxon>
        <taxon>Rhodospirillaceae</taxon>
        <taxon>Ferrovibrio</taxon>
    </lineage>
</organism>
<dbReference type="Pfam" id="PF09859">
    <property type="entry name" value="Oxygenase-NA"/>
    <property type="match status" value="1"/>
</dbReference>
<dbReference type="GO" id="GO:0016491">
    <property type="term" value="F:oxidoreductase activity"/>
    <property type="evidence" value="ECO:0007669"/>
    <property type="project" value="UniProtKB-KW"/>
</dbReference>
<dbReference type="InterPro" id="IPR005123">
    <property type="entry name" value="Oxoglu/Fe-dep_dioxygenase_dom"/>
</dbReference>
<keyword evidence="1" id="KW-0408">Iron</keyword>
<dbReference type="InterPro" id="IPR018655">
    <property type="entry name" value="DUF2086"/>
</dbReference>
<dbReference type="GO" id="GO:0046872">
    <property type="term" value="F:metal ion binding"/>
    <property type="evidence" value="ECO:0007669"/>
    <property type="project" value="UniProtKB-KW"/>
</dbReference>
<evidence type="ECO:0000313" key="4">
    <source>
        <dbReference type="Proteomes" id="UP000317496"/>
    </source>
</evidence>